<dbReference type="PANTHER" id="PTHR43018:SF1">
    <property type="entry name" value="PROTEIN AROA(G)"/>
    <property type="match status" value="1"/>
</dbReference>
<reference evidence="4 5" key="1">
    <citation type="submission" date="2019-03" db="EMBL/GenBank/DDBJ databases">
        <title>Deep-cultivation of Planctomycetes and their phenomic and genomic characterization uncovers novel biology.</title>
        <authorList>
            <person name="Wiegand S."/>
            <person name="Jogler M."/>
            <person name="Boedeker C."/>
            <person name="Pinto D."/>
            <person name="Vollmers J."/>
            <person name="Rivas-Marin E."/>
            <person name="Kohn T."/>
            <person name="Peeters S.H."/>
            <person name="Heuer A."/>
            <person name="Rast P."/>
            <person name="Oberbeckmann S."/>
            <person name="Bunk B."/>
            <person name="Jeske O."/>
            <person name="Meyerdierks A."/>
            <person name="Storesund J.E."/>
            <person name="Kallscheuer N."/>
            <person name="Luecker S."/>
            <person name="Lage O.M."/>
            <person name="Pohl T."/>
            <person name="Merkel B.J."/>
            <person name="Hornburger P."/>
            <person name="Mueller R.-W."/>
            <person name="Bruemmer F."/>
            <person name="Labrenz M."/>
            <person name="Spormann A.M."/>
            <person name="Op den Camp H."/>
            <person name="Overmann J."/>
            <person name="Amann R."/>
            <person name="Jetten M.S.M."/>
            <person name="Mascher T."/>
            <person name="Medema M.H."/>
            <person name="Devos D.P."/>
            <person name="Kaster A.-K."/>
            <person name="Ovreas L."/>
            <person name="Rohde M."/>
            <person name="Galperin M.Y."/>
            <person name="Jogler C."/>
        </authorList>
    </citation>
    <scope>NUCLEOTIDE SEQUENCE [LARGE SCALE GENOMIC DNA]</scope>
    <source>
        <strain evidence="4 5">V144</strain>
    </source>
</reference>
<evidence type="ECO:0000313" key="4">
    <source>
        <dbReference type="EMBL" id="QDT96734.1"/>
    </source>
</evidence>
<dbReference type="Proteomes" id="UP000318704">
    <property type="component" value="Chromosome"/>
</dbReference>
<dbReference type="GO" id="GO:0003849">
    <property type="term" value="F:3-deoxy-7-phosphoheptulonate synthase activity"/>
    <property type="evidence" value="ECO:0007669"/>
    <property type="project" value="UniProtKB-EC"/>
</dbReference>
<accession>A0A517VUQ5</accession>
<protein>
    <submittedName>
        <fullName evidence="4">Phospho-2-dehydro-3-deoxyheptonate aldolase</fullName>
        <ecNumber evidence="4">2.5.1.54</ecNumber>
    </submittedName>
</protein>
<dbReference type="Gene3D" id="3.30.70.1140">
    <property type="entry name" value="Phospho-2-dehydro-3-deoxyheptonate aldolase, domain 1"/>
    <property type="match status" value="1"/>
</dbReference>
<dbReference type="SUPFAM" id="SSF51569">
    <property type="entry name" value="Aldolase"/>
    <property type="match status" value="1"/>
</dbReference>
<dbReference type="NCBIfam" id="NF006421">
    <property type="entry name" value="PRK08673.1"/>
    <property type="match status" value="1"/>
</dbReference>
<dbReference type="InterPro" id="IPR006218">
    <property type="entry name" value="DAHP1/KDSA"/>
</dbReference>
<evidence type="ECO:0000313" key="5">
    <source>
        <dbReference type="Proteomes" id="UP000318704"/>
    </source>
</evidence>
<dbReference type="EMBL" id="CP037920">
    <property type="protein sequence ID" value="QDT96734.1"/>
    <property type="molecule type" value="Genomic_DNA"/>
</dbReference>
<dbReference type="AlphaFoldDB" id="A0A517VUQ5"/>
<dbReference type="EC" id="2.5.1.54" evidence="4"/>
<feature type="domain" description="DAHP synthase ferredoxin-like" evidence="3">
    <location>
        <begin position="1"/>
        <end position="65"/>
    </location>
</feature>
<dbReference type="RefSeq" id="WP_144985141.1">
    <property type="nucleotide sequence ID" value="NZ_CP037920.1"/>
</dbReference>
<dbReference type="NCBIfam" id="NF009239">
    <property type="entry name" value="PRK12595.1"/>
    <property type="match status" value="1"/>
</dbReference>
<dbReference type="InterPro" id="IPR013785">
    <property type="entry name" value="Aldolase_TIM"/>
</dbReference>
<dbReference type="Gene3D" id="3.20.20.70">
    <property type="entry name" value="Aldolase class I"/>
    <property type="match status" value="1"/>
</dbReference>
<dbReference type="KEGG" id="gaw:V144x_21920"/>
<evidence type="ECO:0000256" key="1">
    <source>
        <dbReference type="ARBA" id="ARBA00022679"/>
    </source>
</evidence>
<dbReference type="InterPro" id="IPR052899">
    <property type="entry name" value="Class-I_DAHP_synthase"/>
</dbReference>
<gene>
    <name evidence="4" type="primary">aroF_1</name>
    <name evidence="4" type="ORF">V144x_21920</name>
</gene>
<dbReference type="GO" id="GO:0009073">
    <property type="term" value="P:aromatic amino acid family biosynthetic process"/>
    <property type="evidence" value="ECO:0007669"/>
    <property type="project" value="InterPro"/>
</dbReference>
<dbReference type="Pfam" id="PF18152">
    <property type="entry name" value="DAHP_snth_FXD"/>
    <property type="match status" value="1"/>
</dbReference>
<sequence length="338" mass="36509">MIVVMKPHATEEMVQAMVRRVEEMGLKAHVIVGEERTVIAAAGVKRDRHQTELESCEEVEKVVPIVAPYKVASKETKPEPTIVSTRNLKIGGSHVGVIAGPCSVESEEQILQVAHQVKAAGATGLRGGAFKPRTSPYSFQGMKEEGLKLLALAREETGLAVVTEVMTPHHVEMLSQYADVLQIGARNMQNYHLLQAVGETRLPVLLKRGPSASIEEFLLAAEYILDQGNKQVILCERGVRTFETHTRFTLPLATVPYLHERTHLPVVIDPSHGTGIASLVPPMCAAAIAAGCDGLILEVHPDPSRAMSDGAQSLTPQAFAETMQACRKVAEAVGKELG</sequence>
<proteinExistence type="predicted"/>
<keyword evidence="1 4" id="KW-0808">Transferase</keyword>
<organism evidence="4 5">
    <name type="scientific">Gimesia aquarii</name>
    <dbReference type="NCBI Taxonomy" id="2527964"/>
    <lineage>
        <taxon>Bacteria</taxon>
        <taxon>Pseudomonadati</taxon>
        <taxon>Planctomycetota</taxon>
        <taxon>Planctomycetia</taxon>
        <taxon>Planctomycetales</taxon>
        <taxon>Planctomycetaceae</taxon>
        <taxon>Gimesia</taxon>
    </lineage>
</organism>
<dbReference type="InterPro" id="IPR041071">
    <property type="entry name" value="DAHP_snth_FXD"/>
</dbReference>
<dbReference type="NCBIfam" id="TIGR01361">
    <property type="entry name" value="DAHP_synth_Bsub"/>
    <property type="match status" value="1"/>
</dbReference>
<dbReference type="PANTHER" id="PTHR43018">
    <property type="entry name" value="PHOSPHO-2-DEHYDRO-3-DEOXYHEPTONATE ALDOLASE"/>
    <property type="match status" value="1"/>
</dbReference>
<dbReference type="InterPro" id="IPR006268">
    <property type="entry name" value="DAHP_syn_2"/>
</dbReference>
<dbReference type="Pfam" id="PF00793">
    <property type="entry name" value="DAHP_synth_1"/>
    <property type="match status" value="1"/>
</dbReference>
<feature type="domain" description="DAHP synthetase I/KDSA" evidence="2">
    <location>
        <begin position="87"/>
        <end position="329"/>
    </location>
</feature>
<evidence type="ECO:0000259" key="2">
    <source>
        <dbReference type="Pfam" id="PF00793"/>
    </source>
</evidence>
<name>A0A517VUQ5_9PLAN</name>
<dbReference type="GO" id="GO:0016832">
    <property type="term" value="F:aldehyde-lyase activity"/>
    <property type="evidence" value="ECO:0007669"/>
    <property type="project" value="InterPro"/>
</dbReference>
<evidence type="ECO:0000259" key="3">
    <source>
        <dbReference type="Pfam" id="PF18152"/>
    </source>
</evidence>